<accession>A0A8J3YDD2</accession>
<gene>
    <name evidence="2" type="ORF">Sya03_50390</name>
</gene>
<sequence>MDAPSEAALVAISAGMGPTPPPVQLETAVRSDGGGSDSAEKVLAGLPVNPAKAAPVRGS</sequence>
<feature type="region of interest" description="Disordered" evidence="1">
    <location>
        <begin position="13"/>
        <end position="59"/>
    </location>
</feature>
<protein>
    <submittedName>
        <fullName evidence="2">Uncharacterized protein</fullName>
    </submittedName>
</protein>
<comment type="caution">
    <text evidence="2">The sequence shown here is derived from an EMBL/GenBank/DDBJ whole genome shotgun (WGS) entry which is preliminary data.</text>
</comment>
<name>A0A8J3YDD2_9ACTN</name>
<evidence type="ECO:0000313" key="3">
    <source>
        <dbReference type="Proteomes" id="UP000652013"/>
    </source>
</evidence>
<evidence type="ECO:0000313" key="2">
    <source>
        <dbReference type="EMBL" id="GIJ05687.1"/>
    </source>
</evidence>
<organism evidence="2 3">
    <name type="scientific">Spirilliplanes yamanashiensis</name>
    <dbReference type="NCBI Taxonomy" id="42233"/>
    <lineage>
        <taxon>Bacteria</taxon>
        <taxon>Bacillati</taxon>
        <taxon>Actinomycetota</taxon>
        <taxon>Actinomycetes</taxon>
        <taxon>Micromonosporales</taxon>
        <taxon>Micromonosporaceae</taxon>
        <taxon>Spirilliplanes</taxon>
    </lineage>
</organism>
<dbReference type="Proteomes" id="UP000652013">
    <property type="component" value="Unassembled WGS sequence"/>
</dbReference>
<reference evidence="2" key="1">
    <citation type="submission" date="2021-01" db="EMBL/GenBank/DDBJ databases">
        <title>Whole genome shotgun sequence of Spirilliplanes yamanashiensis NBRC 15828.</title>
        <authorList>
            <person name="Komaki H."/>
            <person name="Tamura T."/>
        </authorList>
    </citation>
    <scope>NUCLEOTIDE SEQUENCE</scope>
    <source>
        <strain evidence="2">NBRC 15828</strain>
    </source>
</reference>
<keyword evidence="3" id="KW-1185">Reference proteome</keyword>
<proteinExistence type="predicted"/>
<dbReference type="EMBL" id="BOOY01000036">
    <property type="protein sequence ID" value="GIJ05687.1"/>
    <property type="molecule type" value="Genomic_DNA"/>
</dbReference>
<evidence type="ECO:0000256" key="1">
    <source>
        <dbReference type="SAM" id="MobiDB-lite"/>
    </source>
</evidence>
<dbReference type="AlphaFoldDB" id="A0A8J3YDD2"/>